<accession>A0A4P7N1Q1</accession>
<evidence type="ECO:0000313" key="1">
    <source>
        <dbReference type="EMBL" id="QBZ53770.1"/>
    </source>
</evidence>
<proteinExistence type="predicted"/>
<dbReference type="AlphaFoldDB" id="A0A4P7N1Q1"/>
<dbReference type="Proteomes" id="UP000294847">
    <property type="component" value="Chromosome 1"/>
</dbReference>
<name>A0A4P7N1Q1_PYROR</name>
<reference evidence="1 2" key="1">
    <citation type="journal article" date="2019" name="Mol. Biol. Evol.">
        <title>Blast fungal genomes show frequent chromosomal changes, gene gains and losses, and effector gene turnover.</title>
        <authorList>
            <person name="Gomez Luciano L.B."/>
            <person name="Jason Tsai I."/>
            <person name="Chuma I."/>
            <person name="Tosa Y."/>
            <person name="Chen Y.H."/>
            <person name="Li J.Y."/>
            <person name="Li M.Y."/>
            <person name="Jade Lu M.Y."/>
            <person name="Nakayashiki H."/>
            <person name="Li W.H."/>
        </authorList>
    </citation>
    <scope>NUCLEOTIDE SEQUENCE [LARGE SCALE GENOMIC DNA]</scope>
    <source>
        <strain evidence="1">MZ5-1-6</strain>
    </source>
</reference>
<evidence type="ECO:0000313" key="2">
    <source>
        <dbReference type="Proteomes" id="UP000294847"/>
    </source>
</evidence>
<sequence length="80" mass="9021">MAASSLEAKIGKEKCGVERSLQTQITTQSHATFFFVKEDANKREHRDKKRKIGMAGFNLELIEAVKEKTDNTVQKPVVDN</sequence>
<dbReference type="EMBL" id="CP034204">
    <property type="protein sequence ID" value="QBZ53770.1"/>
    <property type="molecule type" value="Genomic_DNA"/>
</dbReference>
<protein>
    <submittedName>
        <fullName evidence="1">Uncharacterized protein</fullName>
    </submittedName>
</protein>
<organism evidence="1 2">
    <name type="scientific">Pyricularia oryzae</name>
    <name type="common">Rice blast fungus</name>
    <name type="synonym">Magnaporthe oryzae</name>
    <dbReference type="NCBI Taxonomy" id="318829"/>
    <lineage>
        <taxon>Eukaryota</taxon>
        <taxon>Fungi</taxon>
        <taxon>Dikarya</taxon>
        <taxon>Ascomycota</taxon>
        <taxon>Pezizomycotina</taxon>
        <taxon>Sordariomycetes</taxon>
        <taxon>Sordariomycetidae</taxon>
        <taxon>Magnaporthales</taxon>
        <taxon>Pyriculariaceae</taxon>
        <taxon>Pyricularia</taxon>
    </lineage>
</organism>
<gene>
    <name evidence="1" type="ORF">PoMZ_09460</name>
</gene>